<reference evidence="3 4" key="1">
    <citation type="journal article" date="2018" name="Biotechnol. Biofuels">
        <title>Integrative visual omics of the white-rot fungus Polyporus brumalis exposes the biotechnological potential of its oxidative enzymes for delignifying raw plant biomass.</title>
        <authorList>
            <person name="Miyauchi S."/>
            <person name="Rancon A."/>
            <person name="Drula E."/>
            <person name="Hage H."/>
            <person name="Chaduli D."/>
            <person name="Favel A."/>
            <person name="Grisel S."/>
            <person name="Henrissat B."/>
            <person name="Herpoel-Gimbert I."/>
            <person name="Ruiz-Duenas F.J."/>
            <person name="Chevret D."/>
            <person name="Hainaut M."/>
            <person name="Lin J."/>
            <person name="Wang M."/>
            <person name="Pangilinan J."/>
            <person name="Lipzen A."/>
            <person name="Lesage-Meessen L."/>
            <person name="Navarro D."/>
            <person name="Riley R."/>
            <person name="Grigoriev I.V."/>
            <person name="Zhou S."/>
            <person name="Raouche S."/>
            <person name="Rosso M.N."/>
        </authorList>
    </citation>
    <scope>NUCLEOTIDE SEQUENCE [LARGE SCALE GENOMIC DNA]</scope>
    <source>
        <strain evidence="3 4">BRFM 1820</strain>
    </source>
</reference>
<dbReference type="OrthoDB" id="10450164at2759"/>
<protein>
    <recommendedName>
        <fullName evidence="2">DUF6533 domain-containing protein</fullName>
    </recommendedName>
</protein>
<dbReference type="AlphaFoldDB" id="A0A371CIN9"/>
<name>A0A371CIN9_9APHY</name>
<dbReference type="EMBL" id="KZ857584">
    <property type="protein sequence ID" value="RDX40130.1"/>
    <property type="molecule type" value="Genomic_DNA"/>
</dbReference>
<feature type="transmembrane region" description="Helical" evidence="1">
    <location>
        <begin position="226"/>
        <end position="247"/>
    </location>
</feature>
<feature type="transmembrane region" description="Helical" evidence="1">
    <location>
        <begin position="259"/>
        <end position="282"/>
    </location>
</feature>
<dbReference type="Pfam" id="PF20151">
    <property type="entry name" value="DUF6533"/>
    <property type="match status" value="1"/>
</dbReference>
<proteinExistence type="predicted"/>
<evidence type="ECO:0000313" key="3">
    <source>
        <dbReference type="EMBL" id="RDX40130.1"/>
    </source>
</evidence>
<accession>A0A371CIN9</accession>
<feature type="transmembrane region" description="Helical" evidence="1">
    <location>
        <begin position="115"/>
        <end position="138"/>
    </location>
</feature>
<keyword evidence="4" id="KW-1185">Reference proteome</keyword>
<keyword evidence="1" id="KW-1133">Transmembrane helix</keyword>
<organism evidence="3 4">
    <name type="scientific">Lentinus brumalis</name>
    <dbReference type="NCBI Taxonomy" id="2498619"/>
    <lineage>
        <taxon>Eukaryota</taxon>
        <taxon>Fungi</taxon>
        <taxon>Dikarya</taxon>
        <taxon>Basidiomycota</taxon>
        <taxon>Agaricomycotina</taxon>
        <taxon>Agaricomycetes</taxon>
        <taxon>Polyporales</taxon>
        <taxon>Polyporaceae</taxon>
        <taxon>Lentinus</taxon>
    </lineage>
</organism>
<keyword evidence="1" id="KW-0812">Transmembrane</keyword>
<dbReference type="Proteomes" id="UP000256964">
    <property type="component" value="Unassembled WGS sequence"/>
</dbReference>
<evidence type="ECO:0000259" key="2">
    <source>
        <dbReference type="Pfam" id="PF20151"/>
    </source>
</evidence>
<feature type="transmembrane region" description="Helical" evidence="1">
    <location>
        <begin position="94"/>
        <end position="110"/>
    </location>
</feature>
<dbReference type="InterPro" id="IPR045340">
    <property type="entry name" value="DUF6533"/>
</dbReference>
<keyword evidence="1" id="KW-0472">Membrane</keyword>
<gene>
    <name evidence="3" type="ORF">OH76DRAFT_1490555</name>
</gene>
<feature type="transmembrane region" description="Helical" evidence="1">
    <location>
        <begin position="51"/>
        <end position="74"/>
    </location>
</feature>
<sequence length="333" mass="36603">MSSPLDTAQVVAAYAFLEDSELILIAPIATLLYDFVITLDREINLFWGKKLTGASVLLLFIRYTSIAFEILNIAKGATRYAAPLDERTAVFLEYIRYLAYAVFSLMRGYALTRRWIFATVIFALSLAPLAVNMAQYALGVIGIPDPVIGCTLEVLATPKEAIMSAISASRTNPFKTNRSYRFTVVSRTGLICADCLLIVATWRSLGRSHSLSQITRPAAGSLSAIMFRNGLAYFVILFVLNVLHLSFNLAETFGIGGSRVFMSFIPSLTDPLTAILTWHFLLDLQAASEQNMKVNLDDPLHLSLSMNSVPSFVRIAGSLNATIESDEVAEDAY</sequence>
<evidence type="ECO:0000256" key="1">
    <source>
        <dbReference type="SAM" id="Phobius"/>
    </source>
</evidence>
<feature type="transmembrane region" description="Helical" evidence="1">
    <location>
        <begin position="22"/>
        <end position="39"/>
    </location>
</feature>
<evidence type="ECO:0000313" key="4">
    <source>
        <dbReference type="Proteomes" id="UP000256964"/>
    </source>
</evidence>
<feature type="domain" description="DUF6533" evidence="2">
    <location>
        <begin position="24"/>
        <end position="66"/>
    </location>
</feature>
<feature type="transmembrane region" description="Helical" evidence="1">
    <location>
        <begin position="184"/>
        <end position="205"/>
    </location>
</feature>